<keyword evidence="1 4" id="KW-0808">Transferase</keyword>
<evidence type="ECO:0000259" key="3">
    <source>
        <dbReference type="Pfam" id="PF12804"/>
    </source>
</evidence>
<dbReference type="RefSeq" id="WP_204132747.1">
    <property type="nucleotide sequence ID" value="NZ_JAFDVD010000023.1"/>
</dbReference>
<dbReference type="PANTHER" id="PTHR19136:SF81">
    <property type="entry name" value="MOLYBDENUM COFACTOR GUANYLYLTRANSFERASE"/>
    <property type="match status" value="1"/>
</dbReference>
<dbReference type="Pfam" id="PF12804">
    <property type="entry name" value="NTP_transf_3"/>
    <property type="match status" value="1"/>
</dbReference>
<evidence type="ECO:0000313" key="5">
    <source>
        <dbReference type="Proteomes" id="UP001430172"/>
    </source>
</evidence>
<name>A0ABS2CQV4_9MICO</name>
<dbReference type="PANTHER" id="PTHR19136">
    <property type="entry name" value="MOLYBDENUM COFACTOR GUANYLYLTRANSFERASE"/>
    <property type="match status" value="1"/>
</dbReference>
<dbReference type="InterPro" id="IPR025877">
    <property type="entry name" value="MobA-like_NTP_Trfase"/>
</dbReference>
<feature type="domain" description="MobA-like NTP transferase" evidence="3">
    <location>
        <begin position="15"/>
        <end position="172"/>
    </location>
</feature>
<reference evidence="4" key="1">
    <citation type="submission" date="2021-02" db="EMBL/GenBank/DDBJ databases">
        <title>Phycicoccus sp. MQZ13P-5T, whole genome shotgun sequence.</title>
        <authorList>
            <person name="Tuo L."/>
        </authorList>
    </citation>
    <scope>NUCLEOTIDE SEQUENCE</scope>
    <source>
        <strain evidence="4">MQZ13P-5</strain>
    </source>
</reference>
<evidence type="ECO:0000256" key="2">
    <source>
        <dbReference type="SAM" id="MobiDB-lite"/>
    </source>
</evidence>
<evidence type="ECO:0000256" key="1">
    <source>
        <dbReference type="ARBA" id="ARBA00022679"/>
    </source>
</evidence>
<keyword evidence="5" id="KW-1185">Reference proteome</keyword>
<dbReference type="InterPro" id="IPR029044">
    <property type="entry name" value="Nucleotide-diphossugar_trans"/>
</dbReference>
<dbReference type="SUPFAM" id="SSF53448">
    <property type="entry name" value="Nucleotide-diphospho-sugar transferases"/>
    <property type="match status" value="1"/>
</dbReference>
<gene>
    <name evidence="4" type="ORF">JQN70_17915</name>
</gene>
<dbReference type="Proteomes" id="UP001430172">
    <property type="component" value="Unassembled WGS sequence"/>
</dbReference>
<organism evidence="4 5">
    <name type="scientific">Phycicoccus sonneratiae</name>
    <dbReference type="NCBI Taxonomy" id="2807628"/>
    <lineage>
        <taxon>Bacteria</taxon>
        <taxon>Bacillati</taxon>
        <taxon>Actinomycetota</taxon>
        <taxon>Actinomycetes</taxon>
        <taxon>Micrococcales</taxon>
        <taxon>Intrasporangiaceae</taxon>
        <taxon>Phycicoccus</taxon>
    </lineage>
</organism>
<protein>
    <submittedName>
        <fullName evidence="4">NTP transferase domain-containing protein</fullName>
    </submittedName>
</protein>
<evidence type="ECO:0000313" key="4">
    <source>
        <dbReference type="EMBL" id="MBM6402277.1"/>
    </source>
</evidence>
<comment type="caution">
    <text evidence="4">The sequence shown here is derived from an EMBL/GenBank/DDBJ whole genome shotgun (WGS) entry which is preliminary data.</text>
</comment>
<proteinExistence type="predicted"/>
<feature type="region of interest" description="Disordered" evidence="2">
    <location>
        <begin position="187"/>
        <end position="212"/>
    </location>
</feature>
<dbReference type="Gene3D" id="3.90.550.10">
    <property type="entry name" value="Spore Coat Polysaccharide Biosynthesis Protein SpsA, Chain A"/>
    <property type="match status" value="1"/>
</dbReference>
<dbReference type="EMBL" id="JAFDVD010000023">
    <property type="protein sequence ID" value="MBM6402277.1"/>
    <property type="molecule type" value="Genomic_DNA"/>
</dbReference>
<dbReference type="GO" id="GO:0016740">
    <property type="term" value="F:transferase activity"/>
    <property type="evidence" value="ECO:0007669"/>
    <property type="project" value="UniProtKB-KW"/>
</dbReference>
<accession>A0ABS2CQV4</accession>
<sequence>MGADRVWEERTDVTVVVLAGGRSTRFGRDKLAAPLGDGSVLDHLLQALPARWPLVLVGPRRATPRPDAVWTIEEPPGGGPLAAVAAGLAAADASALGGGPVAVVAGDMPLAASALPALLVALDEDPDLAAAVAADGAGRANPLLGVYRRQPLRDVLAGPVRDAPARRLLALSHRRVRIVGDAARDVDTPEDLRRLGTGPDPDRREAPPRGEA</sequence>